<dbReference type="Pfam" id="PF00905">
    <property type="entry name" value="Transpeptidase"/>
    <property type="match status" value="1"/>
</dbReference>
<dbReference type="EMBL" id="PGFE01000001">
    <property type="protein sequence ID" value="PJJ77785.1"/>
    <property type="molecule type" value="Genomic_DNA"/>
</dbReference>
<feature type="region of interest" description="Disordered" evidence="10">
    <location>
        <begin position="550"/>
        <end position="585"/>
    </location>
</feature>
<dbReference type="Pfam" id="PF03717">
    <property type="entry name" value="PBP_dimer"/>
    <property type="match status" value="1"/>
</dbReference>
<dbReference type="Proteomes" id="UP000231693">
    <property type="component" value="Unassembled WGS sequence"/>
</dbReference>
<evidence type="ECO:0000256" key="10">
    <source>
        <dbReference type="SAM" id="MobiDB-lite"/>
    </source>
</evidence>
<comment type="subcellular location">
    <subcellularLocation>
        <location evidence="1">Membrane</location>
    </subcellularLocation>
</comment>
<dbReference type="GO" id="GO:0005886">
    <property type="term" value="C:plasma membrane"/>
    <property type="evidence" value="ECO:0007669"/>
    <property type="project" value="TreeGrafter"/>
</dbReference>
<keyword evidence="14" id="KW-0131">Cell cycle</keyword>
<name>A0A2M9D127_9CELL</name>
<dbReference type="PROSITE" id="PS00337">
    <property type="entry name" value="BETA_LACTAMASE_D"/>
    <property type="match status" value="1"/>
</dbReference>
<dbReference type="InterPro" id="IPR036138">
    <property type="entry name" value="PBP_dimer_sf"/>
</dbReference>
<dbReference type="GO" id="GO:0008800">
    <property type="term" value="F:beta-lactamase activity"/>
    <property type="evidence" value="ECO:0007669"/>
    <property type="project" value="UniProtKB-UniRule"/>
</dbReference>
<reference evidence="14 15" key="1">
    <citation type="submission" date="2017-11" db="EMBL/GenBank/DDBJ databases">
        <title>Genomic Encyclopedia of Archaeal and Bacterial Type Strains, Phase II (KMG-II): From Individual Species to Whole Genera.</title>
        <authorList>
            <person name="Goeker M."/>
        </authorList>
    </citation>
    <scope>NUCLEOTIDE SEQUENCE [LARGE SCALE GENOMIC DNA]</scope>
    <source>
        <strain evidence="14 15">DSM 25478</strain>
    </source>
</reference>
<comment type="catalytic activity">
    <reaction evidence="9">
        <text>a beta-lactam + H2O = a substituted beta-amino acid</text>
        <dbReference type="Rhea" id="RHEA:20401"/>
        <dbReference type="ChEBI" id="CHEBI:15377"/>
        <dbReference type="ChEBI" id="CHEBI:35627"/>
        <dbReference type="ChEBI" id="CHEBI:140347"/>
        <dbReference type="EC" id="3.5.2.6"/>
    </reaction>
</comment>
<dbReference type="EC" id="3.5.2.6" evidence="4 9"/>
<dbReference type="GO" id="GO:0071555">
    <property type="term" value="P:cell wall organization"/>
    <property type="evidence" value="ECO:0007669"/>
    <property type="project" value="TreeGrafter"/>
</dbReference>
<dbReference type="InterPro" id="IPR012338">
    <property type="entry name" value="Beta-lactam/transpept-like"/>
</dbReference>
<evidence type="ECO:0000313" key="15">
    <source>
        <dbReference type="Proteomes" id="UP000231693"/>
    </source>
</evidence>
<keyword evidence="6 9" id="KW-0378">Hydrolase</keyword>
<dbReference type="RefSeq" id="WP_100422106.1">
    <property type="nucleotide sequence ID" value="NZ_BOOX01000010.1"/>
</dbReference>
<feature type="domain" description="Penicillin-binding protein transpeptidase" evidence="12">
    <location>
        <begin position="367"/>
        <end position="670"/>
    </location>
</feature>
<dbReference type="GO" id="GO:0008658">
    <property type="term" value="F:penicillin binding"/>
    <property type="evidence" value="ECO:0007669"/>
    <property type="project" value="InterPro"/>
</dbReference>
<dbReference type="PANTHER" id="PTHR30627:SF24">
    <property type="entry name" value="PENICILLIN-BINDING PROTEIN 4B"/>
    <property type="match status" value="1"/>
</dbReference>
<gene>
    <name evidence="14" type="ORF">CLV28_1011</name>
</gene>
<comment type="caution">
    <text evidence="14">The sequence shown here is derived from an EMBL/GenBank/DDBJ whole genome shotgun (WGS) entry which is preliminary data.</text>
</comment>
<evidence type="ECO:0000256" key="11">
    <source>
        <dbReference type="SAM" id="SignalP"/>
    </source>
</evidence>
<dbReference type="InterPro" id="IPR001460">
    <property type="entry name" value="PCN-bd_Tpept"/>
</dbReference>
<dbReference type="SUPFAM" id="SSF56601">
    <property type="entry name" value="beta-lactamase/transpeptidase-like"/>
    <property type="match status" value="1"/>
</dbReference>
<evidence type="ECO:0000313" key="14">
    <source>
        <dbReference type="EMBL" id="PJJ77785.1"/>
    </source>
</evidence>
<keyword evidence="14" id="KW-0132">Cell division</keyword>
<evidence type="ECO:0000256" key="5">
    <source>
        <dbReference type="ARBA" id="ARBA00022729"/>
    </source>
</evidence>
<dbReference type="PROSITE" id="PS51257">
    <property type="entry name" value="PROKAR_LIPOPROTEIN"/>
    <property type="match status" value="1"/>
</dbReference>
<evidence type="ECO:0000256" key="1">
    <source>
        <dbReference type="ARBA" id="ARBA00004370"/>
    </source>
</evidence>
<dbReference type="Gene3D" id="3.90.1310.10">
    <property type="entry name" value="Penicillin-binding protein 2a (Domain 2)"/>
    <property type="match status" value="1"/>
</dbReference>
<keyword evidence="5 11" id="KW-0732">Signal</keyword>
<proteinExistence type="inferred from homology"/>
<dbReference type="Gene3D" id="3.40.710.10">
    <property type="entry name" value="DD-peptidase/beta-lactamase superfamily"/>
    <property type="match status" value="1"/>
</dbReference>
<comment type="similarity">
    <text evidence="2">Belongs to the transpeptidase family.</text>
</comment>
<dbReference type="OrthoDB" id="5241017at2"/>
<dbReference type="InterPro" id="IPR050515">
    <property type="entry name" value="Beta-lactam/transpept"/>
</dbReference>
<dbReference type="AlphaFoldDB" id="A0A2M9D127"/>
<evidence type="ECO:0000259" key="13">
    <source>
        <dbReference type="Pfam" id="PF03717"/>
    </source>
</evidence>
<accession>A0A2M9D127</accession>
<dbReference type="InterPro" id="IPR002137">
    <property type="entry name" value="Beta-lactam_class-D_AS"/>
</dbReference>
<dbReference type="InterPro" id="IPR005311">
    <property type="entry name" value="PBP_dimer"/>
</dbReference>
<evidence type="ECO:0000256" key="3">
    <source>
        <dbReference type="ARBA" id="ARBA00007898"/>
    </source>
</evidence>
<keyword evidence="15" id="KW-1185">Reference proteome</keyword>
<evidence type="ECO:0000256" key="7">
    <source>
        <dbReference type="ARBA" id="ARBA00023136"/>
    </source>
</evidence>
<keyword evidence="7" id="KW-0472">Membrane</keyword>
<feature type="signal peptide" evidence="11">
    <location>
        <begin position="1"/>
        <end position="26"/>
    </location>
</feature>
<evidence type="ECO:0000256" key="4">
    <source>
        <dbReference type="ARBA" id="ARBA00012865"/>
    </source>
</evidence>
<keyword evidence="8 9" id="KW-0046">Antibiotic resistance</keyword>
<dbReference type="GO" id="GO:0046677">
    <property type="term" value="P:response to antibiotic"/>
    <property type="evidence" value="ECO:0007669"/>
    <property type="project" value="UniProtKB-UniRule"/>
</dbReference>
<evidence type="ECO:0000256" key="6">
    <source>
        <dbReference type="ARBA" id="ARBA00022801"/>
    </source>
</evidence>
<organism evidence="14 15">
    <name type="scientific">Sediminihabitans luteus</name>
    <dbReference type="NCBI Taxonomy" id="1138585"/>
    <lineage>
        <taxon>Bacteria</taxon>
        <taxon>Bacillati</taxon>
        <taxon>Actinomycetota</taxon>
        <taxon>Actinomycetes</taxon>
        <taxon>Micrococcales</taxon>
        <taxon>Cellulomonadaceae</taxon>
        <taxon>Sediminihabitans</taxon>
    </lineage>
</organism>
<dbReference type="GO" id="GO:0017001">
    <property type="term" value="P:antibiotic catabolic process"/>
    <property type="evidence" value="ECO:0007669"/>
    <property type="project" value="InterPro"/>
</dbReference>
<feature type="domain" description="Penicillin-binding protein dimerisation" evidence="13">
    <location>
        <begin position="163"/>
        <end position="328"/>
    </location>
</feature>
<protein>
    <recommendedName>
        <fullName evidence="4 9">Beta-lactamase</fullName>
        <ecNumber evidence="4 9">3.5.2.6</ecNumber>
    </recommendedName>
</protein>
<comment type="similarity">
    <text evidence="3 9">Belongs to the class-D beta-lactamase family.</text>
</comment>
<feature type="chain" id="PRO_5039651325" description="Beta-lactamase" evidence="11">
    <location>
        <begin position="27"/>
        <end position="674"/>
    </location>
</feature>
<evidence type="ECO:0000256" key="2">
    <source>
        <dbReference type="ARBA" id="ARBA00007171"/>
    </source>
</evidence>
<feature type="compositionally biased region" description="Low complexity" evidence="10">
    <location>
        <begin position="550"/>
        <end position="579"/>
    </location>
</feature>
<evidence type="ECO:0000259" key="12">
    <source>
        <dbReference type="Pfam" id="PF00905"/>
    </source>
</evidence>
<dbReference type="SUPFAM" id="SSF56519">
    <property type="entry name" value="Penicillin binding protein dimerisation domain"/>
    <property type="match status" value="1"/>
</dbReference>
<evidence type="ECO:0000256" key="8">
    <source>
        <dbReference type="ARBA" id="ARBA00023251"/>
    </source>
</evidence>
<dbReference type="PANTHER" id="PTHR30627">
    <property type="entry name" value="PEPTIDOGLYCAN D,D-TRANSPEPTIDASE"/>
    <property type="match status" value="1"/>
</dbReference>
<dbReference type="GO" id="GO:0051301">
    <property type="term" value="P:cell division"/>
    <property type="evidence" value="ECO:0007669"/>
    <property type="project" value="UniProtKB-KW"/>
</dbReference>
<dbReference type="GO" id="GO:0071972">
    <property type="term" value="F:peptidoglycan L,D-transpeptidase activity"/>
    <property type="evidence" value="ECO:0007669"/>
    <property type="project" value="TreeGrafter"/>
</dbReference>
<evidence type="ECO:0000256" key="9">
    <source>
        <dbReference type="RuleBase" id="RU361140"/>
    </source>
</evidence>
<sequence length="674" mass="67982">MQGRAARTGVVALVATVAGLSLTACSPPDPEPEDAAAELARALAGGSFEGLALAADDGTELAADDVAAARDTLFEPLADVARTVDVTRVTPHVNDADHATATFAWTWDVSPDDPWTYTTDVMLEKVDAPEGVETDVVWQVDWEPDVLLPHLADGGSLTVDRVRAERAGILGEGGDPIVKDRAVYRVGVDKTRATDAAAQRKAARELAALVGLDADDYATRVENAGDKAFVEAITVRQDDTTSLDVEAAQAIPGVVTVPDQLPLAPTRDFARALLGRAGDATAEVVEASDGAVLAGDTAGLSGLQQQYDAQLRGTPGRTISLQPAEGDPTELFSTPPVAGVPLATTLDVGMQTVAEDVLADVAPASALVAIDVSTGDVLVAASGPGGDGLSTATLGEYAPGSTFKVASTLGMLRTGLTPDSTVACPASITVDGREFRNVPGYPADATGDVPLSVAFANSCNTAMIGQRDAVDQQALHDAAADLGLGVPAPAFGAPAAWGDVPTTAGETAHAASMIGQGEIVASPLAMARLAASVAAGHRVDPVLVRPAAGATSGDDVAAGAASESASGTAGPTGTADPSPSATVVPDSGLTEGEADTLHTLMRGVVTDGSAEVLGDLPGDLAAKTGTAQFGDGTHAHAWMIAVQDDVAVAVMVADGEYGSTTAGPLLHEFLERIA</sequence>